<sequence>MLRVTLSKRCVSWKYPSILLFGIGVSNVGEWIYFIALNLIVLEMTSSPLAVSGLYIIKPMATLLTNFWAGSIIDRLNKRNLMVFLDIFRAVFIALLPIMSSLSLIYFVVFIINMASSIFGPSSMTYITKLIPHEQRKQFNSLHSLITSGAFLIGPAIAGFLFMIGTPIFAIYINALALLISGMITLLMPDIEKKNIVSAINSELSIKIIRNDLIAVIKFSRQSQYIMMINMLFSCVMVIMASAVDSLEAAFAKEVLFLSESQYGFLVTIAGAGIVTGAIINSIFVKNLKTSFTIGLGSVLVSVGYVIYAFSSSFIIAGIGFFILAFFISYANTGFLTFYQNNIPVEMMGRIGSAYSLIQAVFVITTTSIMGIAANGTSIQVVVIIGVLVMMILSIILCICSLLPSKKQFYEVKAYGNETMSL</sequence>
<gene>
    <name evidence="9" type="ORF">FS935_01280</name>
</gene>
<dbReference type="OrthoDB" id="2156306at2"/>
<dbReference type="SUPFAM" id="SSF103473">
    <property type="entry name" value="MFS general substrate transporter"/>
    <property type="match status" value="1"/>
</dbReference>
<feature type="transmembrane region" description="Helical" evidence="7">
    <location>
        <begin position="48"/>
        <end position="69"/>
    </location>
</feature>
<feature type="transmembrane region" description="Helical" evidence="7">
    <location>
        <begin position="81"/>
        <end position="99"/>
    </location>
</feature>
<evidence type="ECO:0000313" key="9">
    <source>
        <dbReference type="EMBL" id="TXC92857.1"/>
    </source>
</evidence>
<dbReference type="InterPro" id="IPR022324">
    <property type="entry name" value="Bacilysin_exporter_BacE_put"/>
</dbReference>
<protein>
    <submittedName>
        <fullName evidence="9">MFS transporter</fullName>
    </submittedName>
</protein>
<dbReference type="Proteomes" id="UP000321363">
    <property type="component" value="Unassembled WGS sequence"/>
</dbReference>
<evidence type="ECO:0000259" key="8">
    <source>
        <dbReference type="PROSITE" id="PS50850"/>
    </source>
</evidence>
<dbReference type="GO" id="GO:0005886">
    <property type="term" value="C:plasma membrane"/>
    <property type="evidence" value="ECO:0007669"/>
    <property type="project" value="UniProtKB-SubCell"/>
</dbReference>
<evidence type="ECO:0000256" key="1">
    <source>
        <dbReference type="ARBA" id="ARBA00004651"/>
    </source>
</evidence>
<feature type="transmembrane region" description="Helical" evidence="7">
    <location>
        <begin position="351"/>
        <end position="373"/>
    </location>
</feature>
<comment type="subcellular location">
    <subcellularLocation>
        <location evidence="1">Cell membrane</location>
        <topology evidence="1">Multi-pass membrane protein</topology>
    </subcellularLocation>
</comment>
<feature type="transmembrane region" description="Helical" evidence="7">
    <location>
        <begin position="225"/>
        <end position="243"/>
    </location>
</feature>
<dbReference type="Pfam" id="PF07690">
    <property type="entry name" value="MFS_1"/>
    <property type="match status" value="1"/>
</dbReference>
<name>A0A5C6W4I0_9BACI</name>
<accession>A0A5C6W4I0</accession>
<feature type="transmembrane region" description="Helical" evidence="7">
    <location>
        <begin position="18"/>
        <end position="42"/>
    </location>
</feature>
<keyword evidence="2" id="KW-0813">Transport</keyword>
<feature type="domain" description="Major facilitator superfamily (MFS) profile" evidence="8">
    <location>
        <begin position="10"/>
        <end position="406"/>
    </location>
</feature>
<dbReference type="EMBL" id="VOQF01000001">
    <property type="protein sequence ID" value="TXC92857.1"/>
    <property type="molecule type" value="Genomic_DNA"/>
</dbReference>
<organism evidence="9 10">
    <name type="scientific">Metabacillus litoralis</name>
    <dbReference type="NCBI Taxonomy" id="152268"/>
    <lineage>
        <taxon>Bacteria</taxon>
        <taxon>Bacillati</taxon>
        <taxon>Bacillota</taxon>
        <taxon>Bacilli</taxon>
        <taxon>Bacillales</taxon>
        <taxon>Bacillaceae</taxon>
        <taxon>Metabacillus</taxon>
    </lineage>
</organism>
<dbReference type="InterPro" id="IPR020846">
    <property type="entry name" value="MFS_dom"/>
</dbReference>
<evidence type="ECO:0000256" key="7">
    <source>
        <dbReference type="SAM" id="Phobius"/>
    </source>
</evidence>
<keyword evidence="5 7" id="KW-1133">Transmembrane helix</keyword>
<feature type="transmembrane region" description="Helical" evidence="7">
    <location>
        <begin position="314"/>
        <end position="339"/>
    </location>
</feature>
<keyword evidence="3" id="KW-1003">Cell membrane</keyword>
<evidence type="ECO:0000313" key="10">
    <source>
        <dbReference type="Proteomes" id="UP000321363"/>
    </source>
</evidence>
<evidence type="ECO:0000256" key="5">
    <source>
        <dbReference type="ARBA" id="ARBA00022989"/>
    </source>
</evidence>
<feature type="transmembrane region" description="Helical" evidence="7">
    <location>
        <begin position="291"/>
        <end position="308"/>
    </location>
</feature>
<proteinExistence type="predicted"/>
<dbReference type="GO" id="GO:0022857">
    <property type="term" value="F:transmembrane transporter activity"/>
    <property type="evidence" value="ECO:0007669"/>
    <property type="project" value="InterPro"/>
</dbReference>
<dbReference type="InterPro" id="IPR011701">
    <property type="entry name" value="MFS"/>
</dbReference>
<dbReference type="PRINTS" id="PR01988">
    <property type="entry name" value="EXPORTERBACE"/>
</dbReference>
<evidence type="ECO:0000256" key="4">
    <source>
        <dbReference type="ARBA" id="ARBA00022692"/>
    </source>
</evidence>
<reference evidence="9 10" key="1">
    <citation type="journal article" date="2005" name="Int. J. Syst. Evol. Microbiol.">
        <title>Bacillus litoralis sp. nov., isolated from a tidal flat of the Yellow Sea in Korea.</title>
        <authorList>
            <person name="Yoon J.H."/>
            <person name="Oh T.K."/>
        </authorList>
    </citation>
    <scope>NUCLEOTIDE SEQUENCE [LARGE SCALE GENOMIC DNA]</scope>
    <source>
        <strain evidence="9 10">SW-211</strain>
    </source>
</reference>
<feature type="transmembrane region" description="Helical" evidence="7">
    <location>
        <begin position="169"/>
        <end position="188"/>
    </location>
</feature>
<dbReference type="PROSITE" id="PS50850">
    <property type="entry name" value="MFS"/>
    <property type="match status" value="1"/>
</dbReference>
<dbReference type="CDD" id="cd06173">
    <property type="entry name" value="MFS_MefA_like"/>
    <property type="match status" value="1"/>
</dbReference>
<keyword evidence="6 7" id="KW-0472">Membrane</keyword>
<dbReference type="PANTHER" id="PTHR43266">
    <property type="entry name" value="MACROLIDE-EFFLUX PROTEIN"/>
    <property type="match status" value="1"/>
</dbReference>
<feature type="transmembrane region" description="Helical" evidence="7">
    <location>
        <begin position="263"/>
        <end position="284"/>
    </location>
</feature>
<dbReference type="AlphaFoldDB" id="A0A5C6W4I0"/>
<feature type="transmembrane region" description="Helical" evidence="7">
    <location>
        <begin position="379"/>
        <end position="403"/>
    </location>
</feature>
<keyword evidence="10" id="KW-1185">Reference proteome</keyword>
<keyword evidence="4 7" id="KW-0812">Transmembrane</keyword>
<evidence type="ECO:0000256" key="2">
    <source>
        <dbReference type="ARBA" id="ARBA00022448"/>
    </source>
</evidence>
<dbReference type="Gene3D" id="1.20.1250.20">
    <property type="entry name" value="MFS general substrate transporter like domains"/>
    <property type="match status" value="1"/>
</dbReference>
<feature type="transmembrane region" description="Helical" evidence="7">
    <location>
        <begin position="139"/>
        <end position="163"/>
    </location>
</feature>
<dbReference type="PANTHER" id="PTHR43266:SF2">
    <property type="entry name" value="MAJOR FACILITATOR SUPERFAMILY (MFS) PROFILE DOMAIN-CONTAINING PROTEIN"/>
    <property type="match status" value="1"/>
</dbReference>
<evidence type="ECO:0000256" key="6">
    <source>
        <dbReference type="ARBA" id="ARBA00023136"/>
    </source>
</evidence>
<dbReference type="InterPro" id="IPR036259">
    <property type="entry name" value="MFS_trans_sf"/>
</dbReference>
<evidence type="ECO:0000256" key="3">
    <source>
        <dbReference type="ARBA" id="ARBA00022475"/>
    </source>
</evidence>
<comment type="caution">
    <text evidence="9">The sequence shown here is derived from an EMBL/GenBank/DDBJ whole genome shotgun (WGS) entry which is preliminary data.</text>
</comment>